<dbReference type="STRING" id="225937.HP15_337"/>
<dbReference type="PATRIC" id="fig|225937.3.peg.332"/>
<organism evidence="1 2">
    <name type="scientific">Marinobacter adhaerens (strain DSM 23420 / HP15)</name>
    <dbReference type="NCBI Taxonomy" id="225937"/>
    <lineage>
        <taxon>Bacteria</taxon>
        <taxon>Pseudomonadati</taxon>
        <taxon>Pseudomonadota</taxon>
        <taxon>Gammaproteobacteria</taxon>
        <taxon>Pseudomonadales</taxon>
        <taxon>Marinobacteraceae</taxon>
        <taxon>Marinobacter</taxon>
    </lineage>
</organism>
<dbReference type="Proteomes" id="UP000007077">
    <property type="component" value="Chromosome"/>
</dbReference>
<reference evidence="2" key="2">
    <citation type="submission" date="2010-02" db="EMBL/GenBank/DDBJ databases">
        <title>Complete genome sequence of Marinobacter adhaerens type strain (HP15).</title>
        <authorList>
            <person name="Gaerdes A.A.M."/>
            <person name="Kaeppel E."/>
            <person name="Shezad A."/>
            <person name="Seebah S."/>
            <person name="Teeling H."/>
            <person name="Yarza P."/>
            <person name="Gloeckner F.O."/>
            <person name="Ullrich M.S."/>
        </authorList>
    </citation>
    <scope>NUCLEOTIDE SEQUENCE [LARGE SCALE GENOMIC DNA]</scope>
    <source>
        <strain evidence="2">DSM 23420 / HP15</strain>
    </source>
</reference>
<accession>E4PLU5</accession>
<dbReference type="HOGENOM" id="CLU_3292118_0_0_6"/>
<proteinExistence type="predicted"/>
<dbReference type="EMBL" id="CP001978">
    <property type="protein sequence ID" value="ADP96101.1"/>
    <property type="molecule type" value="Genomic_DNA"/>
</dbReference>
<name>E4PLU5_MARAH</name>
<evidence type="ECO:0000313" key="2">
    <source>
        <dbReference type="Proteomes" id="UP000007077"/>
    </source>
</evidence>
<dbReference type="AlphaFoldDB" id="E4PLU5"/>
<reference evidence="1 2" key="1">
    <citation type="journal article" date="2010" name="Stand. Genomic Sci.">
        <title>Complete genome sequence of Marinobacter adhaerens type strain (HP15), a diatom-interacting marine microorganism.</title>
        <authorList>
            <person name="Gardes A."/>
            <person name="Kaeppel E."/>
            <person name="Shehzad A."/>
            <person name="Seebah S."/>
            <person name="Teeling H."/>
            <person name="Yarza P."/>
            <person name="Glockner F.O."/>
            <person name="Grossart H.P."/>
            <person name="Ullrich M.S."/>
        </authorList>
    </citation>
    <scope>NUCLEOTIDE SEQUENCE [LARGE SCALE GENOMIC DNA]</scope>
    <source>
        <strain evidence="2">DSM 23420 / HP15</strain>
    </source>
</reference>
<sequence length="40" mass="4848">MAHNRNIKRQNHGRRPLLEERLEGFRLGLEDALDFFMPRL</sequence>
<dbReference type="KEGG" id="mad:HP15_337"/>
<gene>
    <name evidence="1" type="ordered locus">HP15_337</name>
</gene>
<protein>
    <submittedName>
        <fullName evidence="1">Uncharacterized protein</fullName>
    </submittedName>
</protein>
<evidence type="ECO:0000313" key="1">
    <source>
        <dbReference type="EMBL" id="ADP96101.1"/>
    </source>
</evidence>